<dbReference type="KEGG" id="rmb:K529_014165"/>
<accession>A0A1B1A5Y2</accession>
<protein>
    <submittedName>
        <fullName evidence="1">Uncharacterized protein</fullName>
    </submittedName>
</protein>
<dbReference type="STRING" id="1265309.K529_014165"/>
<name>A0A1B1A5Y2_9RHOB</name>
<proteinExistence type="predicted"/>
<dbReference type="Proteomes" id="UP000013243">
    <property type="component" value="Chromosome"/>
</dbReference>
<dbReference type="AlphaFoldDB" id="A0A1B1A5Y2"/>
<reference evidence="1 2" key="1">
    <citation type="journal article" date="2016" name="ISME J.">
        <title>Global occurrence and heterogeneity of the Roseobacter-clade species Ruegeria mobilis.</title>
        <authorList>
            <person name="Sonnenschein E."/>
            <person name="Gram L."/>
        </authorList>
    </citation>
    <scope>NUCLEOTIDE SEQUENCE [LARGE SCALE GENOMIC DNA]</scope>
    <source>
        <strain evidence="1 2">F1926</strain>
    </source>
</reference>
<gene>
    <name evidence="1" type="ORF">K529_014165</name>
</gene>
<sequence length="78" mass="8274">MDIALMMNVSQIADVIGRKEIADTVSVGPTAVSNAIARGAFPASWYLSIKVLCEARGVNCETAWFAMVRPSSQKDAAA</sequence>
<dbReference type="EMBL" id="CP015230">
    <property type="protein sequence ID" value="ANP41917.1"/>
    <property type="molecule type" value="Genomic_DNA"/>
</dbReference>
<organism evidence="1 2">
    <name type="scientific">Tritonibacter mobilis F1926</name>
    <dbReference type="NCBI Taxonomy" id="1265309"/>
    <lineage>
        <taxon>Bacteria</taxon>
        <taxon>Pseudomonadati</taxon>
        <taxon>Pseudomonadota</taxon>
        <taxon>Alphaproteobacteria</taxon>
        <taxon>Rhodobacterales</taxon>
        <taxon>Paracoccaceae</taxon>
        <taxon>Tritonibacter</taxon>
    </lineage>
</organism>
<evidence type="ECO:0000313" key="1">
    <source>
        <dbReference type="EMBL" id="ANP41917.1"/>
    </source>
</evidence>
<evidence type="ECO:0000313" key="2">
    <source>
        <dbReference type="Proteomes" id="UP000013243"/>
    </source>
</evidence>